<keyword evidence="2" id="KW-0479">Metal-binding</keyword>
<organism evidence="7 8">
    <name type="scientific">Alkalihalobacterium chitinilyticum</name>
    <dbReference type="NCBI Taxonomy" id="2980103"/>
    <lineage>
        <taxon>Bacteria</taxon>
        <taxon>Bacillati</taxon>
        <taxon>Bacillota</taxon>
        <taxon>Bacilli</taxon>
        <taxon>Bacillales</taxon>
        <taxon>Bacillaceae</taxon>
        <taxon>Alkalihalobacterium</taxon>
    </lineage>
</organism>
<dbReference type="Pfam" id="PF04234">
    <property type="entry name" value="CopC"/>
    <property type="match status" value="1"/>
</dbReference>
<dbReference type="Proteomes" id="UP001148125">
    <property type="component" value="Unassembled WGS sequence"/>
</dbReference>
<dbReference type="RefSeq" id="WP_275117463.1">
    <property type="nucleotide sequence ID" value="NZ_JAOTPO010000003.1"/>
</dbReference>
<keyword evidence="4" id="KW-0186">Copper</keyword>
<keyword evidence="5" id="KW-1133">Transmembrane helix</keyword>
<dbReference type="InterPro" id="IPR014755">
    <property type="entry name" value="Cu-Rt/internalin_Ig-like"/>
</dbReference>
<evidence type="ECO:0000313" key="7">
    <source>
        <dbReference type="EMBL" id="MDE5412828.1"/>
    </source>
</evidence>
<gene>
    <name evidence="7" type="ORF">N7Z68_05480</name>
</gene>
<evidence type="ECO:0000256" key="2">
    <source>
        <dbReference type="ARBA" id="ARBA00022723"/>
    </source>
</evidence>
<keyword evidence="8" id="KW-1185">Reference proteome</keyword>
<dbReference type="PANTHER" id="PTHR34820">
    <property type="entry name" value="INNER MEMBRANE PROTEIN YEBZ"/>
    <property type="match status" value="1"/>
</dbReference>
<reference evidence="7" key="1">
    <citation type="submission" date="2024-05" db="EMBL/GenBank/DDBJ databases">
        <title>Alkalihalobacillus sp. strain MEB203 novel alkaliphilic bacterium from Lonar Lake, India.</title>
        <authorList>
            <person name="Joshi A."/>
            <person name="Thite S."/>
            <person name="Mengade P."/>
        </authorList>
    </citation>
    <scope>NUCLEOTIDE SEQUENCE</scope>
    <source>
        <strain evidence="7">MEB 203</strain>
    </source>
</reference>
<dbReference type="PANTHER" id="PTHR34820:SF4">
    <property type="entry name" value="INNER MEMBRANE PROTEIN YEBZ"/>
    <property type="match status" value="1"/>
</dbReference>
<keyword evidence="3" id="KW-0732">Signal</keyword>
<protein>
    <submittedName>
        <fullName evidence="7">Copper resistance protein CopC</fullName>
    </submittedName>
</protein>
<evidence type="ECO:0000313" key="8">
    <source>
        <dbReference type="Proteomes" id="UP001148125"/>
    </source>
</evidence>
<evidence type="ECO:0000256" key="1">
    <source>
        <dbReference type="ARBA" id="ARBA00004196"/>
    </source>
</evidence>
<evidence type="ECO:0000256" key="5">
    <source>
        <dbReference type="SAM" id="Phobius"/>
    </source>
</evidence>
<evidence type="ECO:0000256" key="4">
    <source>
        <dbReference type="ARBA" id="ARBA00023008"/>
    </source>
</evidence>
<dbReference type="SUPFAM" id="SSF81296">
    <property type="entry name" value="E set domains"/>
    <property type="match status" value="1"/>
</dbReference>
<dbReference type="InterPro" id="IPR007348">
    <property type="entry name" value="CopC_dom"/>
</dbReference>
<dbReference type="InterPro" id="IPR032694">
    <property type="entry name" value="CopC/D"/>
</dbReference>
<comment type="subcellular location">
    <subcellularLocation>
        <location evidence="1">Cell envelope</location>
    </subcellularLocation>
</comment>
<feature type="domain" description="CopC" evidence="6">
    <location>
        <begin position="22"/>
        <end position="114"/>
    </location>
</feature>
<dbReference type="InterPro" id="IPR014756">
    <property type="entry name" value="Ig_E-set"/>
</dbReference>
<sequence length="190" mass="21091">MKKLVGLLIVFCLLMPLQVLGHSYVGSSTPSEGEVVSEPLKEILLQFDAGIEEHTSIELVDEDGVNVSIRDQYVQERTLVVLLDELVYSGDYTIQWTALGSDGHTTEGTISFTVDAPQPEVVNEEVPEANDEDVPQINEEVTEEEIIDEELVESEENIEEETVEATNIILFILIGLVVVIGALVLLRRRK</sequence>
<name>A0ABT5VEC9_9BACI</name>
<accession>A0ABT5VEC9</accession>
<dbReference type="Gene3D" id="2.60.40.1220">
    <property type="match status" value="1"/>
</dbReference>
<keyword evidence="5" id="KW-0472">Membrane</keyword>
<comment type="caution">
    <text evidence="7">The sequence shown here is derived from an EMBL/GenBank/DDBJ whole genome shotgun (WGS) entry which is preliminary data.</text>
</comment>
<evidence type="ECO:0000256" key="3">
    <source>
        <dbReference type="ARBA" id="ARBA00022729"/>
    </source>
</evidence>
<dbReference type="EMBL" id="JAOTPO010000003">
    <property type="protein sequence ID" value="MDE5412828.1"/>
    <property type="molecule type" value="Genomic_DNA"/>
</dbReference>
<evidence type="ECO:0000259" key="6">
    <source>
        <dbReference type="Pfam" id="PF04234"/>
    </source>
</evidence>
<feature type="transmembrane region" description="Helical" evidence="5">
    <location>
        <begin position="168"/>
        <end position="186"/>
    </location>
</feature>
<proteinExistence type="predicted"/>
<keyword evidence="5" id="KW-0812">Transmembrane</keyword>